<protein>
    <submittedName>
        <fullName evidence="1">Uncharacterized protein</fullName>
    </submittedName>
</protein>
<dbReference type="InterPro" id="IPR019734">
    <property type="entry name" value="TPR_rpt"/>
</dbReference>
<reference evidence="1" key="1">
    <citation type="submission" date="2018-05" db="EMBL/GenBank/DDBJ databases">
        <authorList>
            <person name="Lanie J.A."/>
            <person name="Ng W.-L."/>
            <person name="Kazmierczak K.M."/>
            <person name="Andrzejewski T.M."/>
            <person name="Davidsen T.M."/>
            <person name="Wayne K.J."/>
            <person name="Tettelin H."/>
            <person name="Glass J.I."/>
            <person name="Rusch D."/>
            <person name="Podicherti R."/>
            <person name="Tsui H.-C.T."/>
            <person name="Winkler M.E."/>
        </authorList>
    </citation>
    <scope>NUCLEOTIDE SEQUENCE</scope>
</reference>
<dbReference type="Pfam" id="PF13181">
    <property type="entry name" value="TPR_8"/>
    <property type="match status" value="1"/>
</dbReference>
<gene>
    <name evidence="1" type="ORF">METZ01_LOCUS11484</name>
</gene>
<evidence type="ECO:0000313" key="1">
    <source>
        <dbReference type="EMBL" id="SUZ58630.1"/>
    </source>
</evidence>
<dbReference type="InterPro" id="IPR011990">
    <property type="entry name" value="TPR-like_helical_dom_sf"/>
</dbReference>
<name>A0A381NVQ0_9ZZZZ</name>
<organism evidence="1">
    <name type="scientific">marine metagenome</name>
    <dbReference type="NCBI Taxonomy" id="408172"/>
    <lineage>
        <taxon>unclassified sequences</taxon>
        <taxon>metagenomes</taxon>
        <taxon>ecological metagenomes</taxon>
    </lineage>
</organism>
<dbReference type="Gene3D" id="1.25.40.10">
    <property type="entry name" value="Tetratricopeptide repeat domain"/>
    <property type="match status" value="1"/>
</dbReference>
<dbReference type="AlphaFoldDB" id="A0A381NVQ0"/>
<sequence length="457" mass="52794">MFMKRLILIFLFIVFNKLLFSQPGWNWPDNKSLAEEKNVLYTDYLKQGDCLSSLEHHSWLLENVPNLHVSIYQNGIKIYQCLIKSETDPVKKEEYISKALEIFDSRIEFFGREAYVLNRKTTFAYSNYRSEKSMYESLYNLFSKAYELNGNDIGNGNLVAFMDIIRKYKLTSKTISDDEVLKNYDMISKIISYKISNEPKNIDRLKRYQDNIDKLLTATITVDCNFVENTLGPKLMEISMLNDEIVETNYDDTAPVSVYSPEAVNLAKKIFQLSITGKCTSSDIALEAAKIMLSSEPDFAIAKFIAGREQLNKNYDVSLNFYDKAIEVTQDNNQKAEIYFNKAQLYMFIGNKEKSRKSAKLSITLKPNNPNAYKLIGNLYMTSYEDCKESKSRVEDRLVFIAAYNMFKKGGLISQANQAREQFPSMEELFNENLEIGQTMNVGCWIKENVVLNKRNN</sequence>
<dbReference type="PROSITE" id="PS50005">
    <property type="entry name" value="TPR"/>
    <property type="match status" value="1"/>
</dbReference>
<accession>A0A381NVQ0</accession>
<dbReference type="SUPFAM" id="SSF48452">
    <property type="entry name" value="TPR-like"/>
    <property type="match status" value="1"/>
</dbReference>
<proteinExistence type="predicted"/>
<dbReference type="EMBL" id="UINC01000632">
    <property type="protein sequence ID" value="SUZ58630.1"/>
    <property type="molecule type" value="Genomic_DNA"/>
</dbReference>